<dbReference type="GO" id="GO:0051782">
    <property type="term" value="P:negative regulation of cell division"/>
    <property type="evidence" value="ECO:0007669"/>
    <property type="project" value="TreeGrafter"/>
</dbReference>
<dbReference type="GeneID" id="30417113"/>
<dbReference type="GO" id="GO:0016887">
    <property type="term" value="F:ATP hydrolysis activity"/>
    <property type="evidence" value="ECO:0007669"/>
    <property type="project" value="TreeGrafter"/>
</dbReference>
<evidence type="ECO:0000259" key="3">
    <source>
        <dbReference type="Pfam" id="PF01656"/>
    </source>
</evidence>
<proteinExistence type="predicted"/>
<reference evidence="7" key="2">
    <citation type="submission" date="2016-08" db="EMBL/GenBank/DDBJ databases">
        <title>Discovery of first anaerobic lithoheterotrophic haloarchae widely represented in hypersaline habitats.</title>
        <authorList>
            <person name="Sorokin D.Y."/>
            <person name="Kublanov I.V."/>
            <person name="Roman P."/>
            <person name="Sinninghe Damste J.S."/>
            <person name="Golyshin P.N."/>
            <person name="Rojo D."/>
            <person name="Ciordia S."/>
            <person name="Mena Md.C."/>
            <person name="Ferrer M."/>
            <person name="Smedile F."/>
            <person name="Messina E."/>
            <person name="La Cono V."/>
            <person name="Yakimov M.M."/>
        </authorList>
    </citation>
    <scope>NUCLEOTIDE SEQUENCE [LARGE SCALE GENOMIC DNA]</scope>
    <source>
        <strain evidence="7">HSR6</strain>
    </source>
</reference>
<dbReference type="Proteomes" id="UP000186165">
    <property type="component" value="Chromosome"/>
</dbReference>
<dbReference type="EMBL" id="CP016804">
    <property type="protein sequence ID" value="APE95051.1"/>
    <property type="molecule type" value="Genomic_DNA"/>
</dbReference>
<dbReference type="Pfam" id="PF01656">
    <property type="entry name" value="CbiA"/>
    <property type="match status" value="1"/>
</dbReference>
<dbReference type="OrthoDB" id="238619at2157"/>
<gene>
    <name evidence="5" type="ORF">HSR6_0590</name>
    <name evidence="4" type="ORF">HTSR_0602</name>
</gene>
<dbReference type="SUPFAM" id="SSF52540">
    <property type="entry name" value="P-loop containing nucleoside triphosphate hydrolases"/>
    <property type="match status" value="1"/>
</dbReference>
<dbReference type="AlphaFoldDB" id="A0A1D8S363"/>
<accession>A0A1J1AB90</accession>
<dbReference type="STRING" id="1873524.HSR6_0590"/>
<evidence type="ECO:0000313" key="5">
    <source>
        <dbReference type="EMBL" id="APE95051.1"/>
    </source>
</evidence>
<evidence type="ECO:0000313" key="6">
    <source>
        <dbReference type="Proteomes" id="UP000185608"/>
    </source>
</evidence>
<dbReference type="PANTHER" id="PTHR43384">
    <property type="entry name" value="SEPTUM SITE-DETERMINING PROTEIN MIND HOMOLOG, CHLOROPLASTIC-RELATED"/>
    <property type="match status" value="1"/>
</dbReference>
<evidence type="ECO:0000256" key="1">
    <source>
        <dbReference type="ARBA" id="ARBA00022741"/>
    </source>
</evidence>
<dbReference type="GO" id="GO:0009898">
    <property type="term" value="C:cytoplasmic side of plasma membrane"/>
    <property type="evidence" value="ECO:0007669"/>
    <property type="project" value="TreeGrafter"/>
</dbReference>
<dbReference type="RefSeq" id="WP_070364540.1">
    <property type="nucleotide sequence ID" value="NZ_CP016070.1"/>
</dbReference>
<dbReference type="GO" id="GO:0005524">
    <property type="term" value="F:ATP binding"/>
    <property type="evidence" value="ECO:0007669"/>
    <property type="project" value="UniProtKB-KW"/>
</dbReference>
<dbReference type="InterPro" id="IPR050625">
    <property type="entry name" value="ParA/MinD_ATPase"/>
</dbReference>
<sequence length="203" mass="20743">MLAVTGGKGGTGKTTTALGLAVTLAERRRDPIVIDADVDMPNLHIRAGTDDSGLAALAAGTPIEAAATPAERYPGVSIVGATPGTDLERALRQVRTERPVILDGAAGADERAVTPLRHADAAVVVARQTPAAVTDSVKSVRMSRAVDAPLAGVILSRAAAVPASVETALGVEPLVPVPSVSDPIAHDQARVAYDRILDEWANA</sequence>
<dbReference type="InterPro" id="IPR027417">
    <property type="entry name" value="P-loop_NTPase"/>
</dbReference>
<dbReference type="EMBL" id="CP016070">
    <property type="protein sequence ID" value="AOW79796.1"/>
    <property type="molecule type" value="Genomic_DNA"/>
</dbReference>
<reference evidence="5" key="3">
    <citation type="journal article" date="2017" name="ISME J.">
        <title>Discovery of anaerobic lithoheterotrophic haloarchaea, ubiquitous in hypersaline habitats.</title>
        <authorList>
            <person name="Sorokin D.Y."/>
            <person name="Messina E."/>
            <person name="Smedile F."/>
            <person name="Roman P."/>
            <person name="Damste J.S.S."/>
            <person name="Ciordia S."/>
            <person name="Mena M.C."/>
            <person name="Ferrer M."/>
            <person name="Golyshin P.N."/>
            <person name="Kublanov I.V."/>
            <person name="Samarov N.I."/>
            <person name="Toshchakov S.V."/>
            <person name="La Cono V."/>
            <person name="Yakimov M.M."/>
        </authorList>
    </citation>
    <scope>NUCLEOTIDE SEQUENCE</scope>
    <source>
        <strain evidence="5">HSR6</strain>
    </source>
</reference>
<keyword evidence="7" id="KW-1185">Reference proteome</keyword>
<dbReference type="KEGG" id="halh:HTSR_0602"/>
<dbReference type="KEGG" id="hhsr:HSR6_0590"/>
<keyword evidence="1" id="KW-0547">Nucleotide-binding</keyword>
<name>A0A1D8S363_9EURY</name>
<dbReference type="Proteomes" id="UP000185608">
    <property type="component" value="Chromosome"/>
</dbReference>
<evidence type="ECO:0000313" key="4">
    <source>
        <dbReference type="EMBL" id="AOW79796.1"/>
    </source>
</evidence>
<evidence type="ECO:0000313" key="7">
    <source>
        <dbReference type="Proteomes" id="UP000186165"/>
    </source>
</evidence>
<dbReference type="Gene3D" id="3.40.50.300">
    <property type="entry name" value="P-loop containing nucleotide triphosphate hydrolases"/>
    <property type="match status" value="1"/>
</dbReference>
<protein>
    <submittedName>
        <fullName evidence="4">Cobyrinic acid ac-diamide synthase</fullName>
    </submittedName>
</protein>
<dbReference type="PANTHER" id="PTHR43384:SF6">
    <property type="entry name" value="SEPTUM SITE-DETERMINING PROTEIN MIND HOMOLOG, CHLOROPLASTIC"/>
    <property type="match status" value="1"/>
</dbReference>
<dbReference type="InterPro" id="IPR002586">
    <property type="entry name" value="CobQ/CobB/MinD/ParA_Nub-bd_dom"/>
</dbReference>
<reference evidence="4 6" key="1">
    <citation type="submission" date="2016-06" db="EMBL/GenBank/DDBJ databases">
        <title>Discovery of anaerobic lithoheterotrophic haloarchaeon capable of sulfur respiration by hydrogen and formate.</title>
        <authorList>
            <person name="Sorokin D.Y."/>
            <person name="Kublanov I.V."/>
            <person name="Roman P."/>
            <person name="Sinninghe Damste J.S."/>
            <person name="Golyshin P.N."/>
            <person name="Rojo D."/>
            <person name="Ciordia S."/>
            <person name="Mena Md.C."/>
            <person name="Ferrer M."/>
            <person name="Smedile F."/>
            <person name="Messina E."/>
            <person name="La Cono V."/>
            <person name="Yakimov M.M."/>
        </authorList>
    </citation>
    <scope>NUCLEOTIDE SEQUENCE [LARGE SCALE GENOMIC DNA]</scope>
    <source>
        <strain evidence="4 6">HTSR1</strain>
    </source>
</reference>
<keyword evidence="2" id="KW-0067">ATP-binding</keyword>
<feature type="domain" description="CobQ/CobB/MinD/ParA nucleotide binding" evidence="3">
    <location>
        <begin position="2"/>
        <end position="158"/>
    </location>
</feature>
<evidence type="ECO:0000256" key="2">
    <source>
        <dbReference type="ARBA" id="ARBA00022840"/>
    </source>
</evidence>
<dbReference type="GO" id="GO:0005829">
    <property type="term" value="C:cytosol"/>
    <property type="evidence" value="ECO:0007669"/>
    <property type="project" value="TreeGrafter"/>
</dbReference>
<organism evidence="4 6">
    <name type="scientific">Halodesulfurarchaeum formicicum</name>
    <dbReference type="NCBI Taxonomy" id="1873524"/>
    <lineage>
        <taxon>Archaea</taxon>
        <taxon>Methanobacteriati</taxon>
        <taxon>Methanobacteriota</taxon>
        <taxon>Stenosarchaea group</taxon>
        <taxon>Halobacteria</taxon>
        <taxon>Halobacteriales</taxon>
        <taxon>Halobacteriaceae</taxon>
        <taxon>Halodesulfurarchaeum</taxon>
    </lineage>
</organism>
<accession>A0A1D8S363</accession>